<reference evidence="1" key="1">
    <citation type="submission" date="2019-11" db="EMBL/GenBank/DDBJ databases">
        <title>Nori genome reveals adaptations in red seaweeds to the harsh intertidal environment.</title>
        <authorList>
            <person name="Wang D."/>
            <person name="Mao Y."/>
        </authorList>
    </citation>
    <scope>NUCLEOTIDE SEQUENCE</scope>
    <source>
        <tissue evidence="1">Gametophyte</tissue>
    </source>
</reference>
<dbReference type="Proteomes" id="UP000798662">
    <property type="component" value="Chromosome 1"/>
</dbReference>
<gene>
    <name evidence="1" type="ORF">I4F81_001350</name>
</gene>
<organism evidence="1 2">
    <name type="scientific">Pyropia yezoensis</name>
    <name type="common">Susabi-nori</name>
    <name type="synonym">Porphyra yezoensis</name>
    <dbReference type="NCBI Taxonomy" id="2788"/>
    <lineage>
        <taxon>Eukaryota</taxon>
        <taxon>Rhodophyta</taxon>
        <taxon>Bangiophyceae</taxon>
        <taxon>Bangiales</taxon>
        <taxon>Bangiaceae</taxon>
        <taxon>Pyropia</taxon>
    </lineage>
</organism>
<sequence>MNASEMVTREAELAALATAVGGYPSKTQFPLRAAAKPPAYGFKRTTINDAMLLVGILRHGLGNWKLNATDKDLGLDTKLSTPGSPVVGAPDTSKVKELDDPLAPITE</sequence>
<keyword evidence="2" id="KW-1185">Reference proteome</keyword>
<name>A0ACC3BLB1_PYRYE</name>
<proteinExistence type="predicted"/>
<accession>A0ACC3BLB1</accession>
<comment type="caution">
    <text evidence="1">The sequence shown here is derived from an EMBL/GenBank/DDBJ whole genome shotgun (WGS) entry which is preliminary data.</text>
</comment>
<dbReference type="EMBL" id="CM020618">
    <property type="protein sequence ID" value="KAK1858749.1"/>
    <property type="molecule type" value="Genomic_DNA"/>
</dbReference>
<protein>
    <submittedName>
        <fullName evidence="1">Uncharacterized protein</fullName>
    </submittedName>
</protein>
<evidence type="ECO:0000313" key="2">
    <source>
        <dbReference type="Proteomes" id="UP000798662"/>
    </source>
</evidence>
<evidence type="ECO:0000313" key="1">
    <source>
        <dbReference type="EMBL" id="KAK1858749.1"/>
    </source>
</evidence>